<accession>A0A6G1HUI7</accession>
<keyword evidence="3" id="KW-1185">Reference proteome</keyword>
<dbReference type="EMBL" id="ML996697">
    <property type="protein sequence ID" value="KAF2399489.1"/>
    <property type="molecule type" value="Genomic_DNA"/>
</dbReference>
<evidence type="ECO:0000313" key="2">
    <source>
        <dbReference type="EMBL" id="KAF2399489.1"/>
    </source>
</evidence>
<feature type="compositionally biased region" description="Basic residues" evidence="1">
    <location>
        <begin position="40"/>
        <end position="50"/>
    </location>
</feature>
<sequence length="105" mass="11795">MDPSPERCWEIFAPPLETSIPFLRKSASSLRKPASSLRKPTSRIHCRRRNSGCGPKRPISLHPPVQPGGMASSTRRPVPFHFAGEMWSAEVCRTEYGDPRPVLEK</sequence>
<proteinExistence type="predicted"/>
<dbReference type="Proteomes" id="UP000799640">
    <property type="component" value="Unassembled WGS sequence"/>
</dbReference>
<name>A0A6G1HUI7_9PEZI</name>
<feature type="region of interest" description="Disordered" evidence="1">
    <location>
        <begin position="28"/>
        <end position="77"/>
    </location>
</feature>
<reference evidence="2" key="1">
    <citation type="journal article" date="2020" name="Stud. Mycol.">
        <title>101 Dothideomycetes genomes: a test case for predicting lifestyles and emergence of pathogens.</title>
        <authorList>
            <person name="Haridas S."/>
            <person name="Albert R."/>
            <person name="Binder M."/>
            <person name="Bloem J."/>
            <person name="Labutti K."/>
            <person name="Salamov A."/>
            <person name="Andreopoulos B."/>
            <person name="Baker S."/>
            <person name="Barry K."/>
            <person name="Bills G."/>
            <person name="Bluhm B."/>
            <person name="Cannon C."/>
            <person name="Castanera R."/>
            <person name="Culley D."/>
            <person name="Daum C."/>
            <person name="Ezra D."/>
            <person name="Gonzalez J."/>
            <person name="Henrissat B."/>
            <person name="Kuo A."/>
            <person name="Liang C."/>
            <person name="Lipzen A."/>
            <person name="Lutzoni F."/>
            <person name="Magnuson J."/>
            <person name="Mondo S."/>
            <person name="Nolan M."/>
            <person name="Ohm R."/>
            <person name="Pangilinan J."/>
            <person name="Park H.-J."/>
            <person name="Ramirez L."/>
            <person name="Alfaro M."/>
            <person name="Sun H."/>
            <person name="Tritt A."/>
            <person name="Yoshinaga Y."/>
            <person name="Zwiers L.-H."/>
            <person name="Turgeon B."/>
            <person name="Goodwin S."/>
            <person name="Spatafora J."/>
            <person name="Crous P."/>
            <person name="Grigoriev I."/>
        </authorList>
    </citation>
    <scope>NUCLEOTIDE SEQUENCE</scope>
    <source>
        <strain evidence="2">CBS 262.69</strain>
    </source>
</reference>
<dbReference type="AlphaFoldDB" id="A0A6G1HUI7"/>
<evidence type="ECO:0000313" key="3">
    <source>
        <dbReference type="Proteomes" id="UP000799640"/>
    </source>
</evidence>
<organism evidence="2 3">
    <name type="scientific">Trichodelitschia bisporula</name>
    <dbReference type="NCBI Taxonomy" id="703511"/>
    <lineage>
        <taxon>Eukaryota</taxon>
        <taxon>Fungi</taxon>
        <taxon>Dikarya</taxon>
        <taxon>Ascomycota</taxon>
        <taxon>Pezizomycotina</taxon>
        <taxon>Dothideomycetes</taxon>
        <taxon>Dothideomycetes incertae sedis</taxon>
        <taxon>Phaeotrichales</taxon>
        <taxon>Phaeotrichaceae</taxon>
        <taxon>Trichodelitschia</taxon>
    </lineage>
</organism>
<protein>
    <submittedName>
        <fullName evidence="2">Uncharacterized protein</fullName>
    </submittedName>
</protein>
<gene>
    <name evidence="2" type="ORF">EJ06DRAFT_531030</name>
</gene>
<evidence type="ECO:0000256" key="1">
    <source>
        <dbReference type="SAM" id="MobiDB-lite"/>
    </source>
</evidence>